<dbReference type="GO" id="GO:0016579">
    <property type="term" value="P:protein deubiquitination"/>
    <property type="evidence" value="ECO:0007669"/>
    <property type="project" value="InterPro"/>
</dbReference>
<dbReference type="InterPro" id="IPR001394">
    <property type="entry name" value="Peptidase_C19_UCH"/>
</dbReference>
<name>E4XIF6_OIKDI</name>
<evidence type="ECO:0000256" key="5">
    <source>
        <dbReference type="ARBA" id="ARBA00022801"/>
    </source>
</evidence>
<dbReference type="SUPFAM" id="SSF54001">
    <property type="entry name" value="Cysteine proteinases"/>
    <property type="match status" value="1"/>
</dbReference>
<dbReference type="PANTHER" id="PTHR24006:SF758">
    <property type="entry name" value="UBIQUITIN CARBOXYL-TERMINAL HYDROLASE 36"/>
    <property type="match status" value="1"/>
</dbReference>
<comment type="similarity">
    <text evidence="2 7">Belongs to the peptidase C19 family.</text>
</comment>
<dbReference type="InParanoid" id="E4XIF6"/>
<feature type="compositionally biased region" description="Low complexity" evidence="8">
    <location>
        <begin position="480"/>
        <end position="490"/>
    </location>
</feature>
<keyword evidence="4 7" id="KW-0833">Ubl conjugation pathway</keyword>
<evidence type="ECO:0000256" key="4">
    <source>
        <dbReference type="ARBA" id="ARBA00022786"/>
    </source>
</evidence>
<evidence type="ECO:0000256" key="6">
    <source>
        <dbReference type="ARBA" id="ARBA00022807"/>
    </source>
</evidence>
<dbReference type="EMBL" id="FN653055">
    <property type="protein sequence ID" value="CBY10357.1"/>
    <property type="molecule type" value="Genomic_DNA"/>
</dbReference>
<feature type="compositionally biased region" description="Polar residues" evidence="8">
    <location>
        <begin position="545"/>
        <end position="578"/>
    </location>
</feature>
<dbReference type="InterPro" id="IPR050164">
    <property type="entry name" value="Peptidase_C19"/>
</dbReference>
<dbReference type="GO" id="GO:0006508">
    <property type="term" value="P:proteolysis"/>
    <property type="evidence" value="ECO:0007669"/>
    <property type="project" value="UniProtKB-KW"/>
</dbReference>
<comment type="catalytic activity">
    <reaction evidence="1 7">
        <text>Thiol-dependent hydrolysis of ester, thioester, amide, peptide and isopeptide bonds formed by the C-terminal Gly of ubiquitin (a 76-residue protein attached to proteins as an intracellular targeting signal).</text>
        <dbReference type="EC" id="3.4.19.12"/>
    </reaction>
</comment>
<feature type="region of interest" description="Disordered" evidence="8">
    <location>
        <begin position="683"/>
        <end position="708"/>
    </location>
</feature>
<feature type="compositionally biased region" description="Basic and acidic residues" evidence="8">
    <location>
        <begin position="584"/>
        <end position="596"/>
    </location>
</feature>
<feature type="compositionally biased region" description="Basic and acidic residues" evidence="8">
    <location>
        <begin position="505"/>
        <end position="516"/>
    </location>
</feature>
<dbReference type="InterPro" id="IPR018200">
    <property type="entry name" value="USP_CS"/>
</dbReference>
<evidence type="ECO:0000256" key="3">
    <source>
        <dbReference type="ARBA" id="ARBA00022670"/>
    </source>
</evidence>
<dbReference type="AlphaFoldDB" id="E4XIF6"/>
<evidence type="ECO:0000256" key="7">
    <source>
        <dbReference type="RuleBase" id="RU366025"/>
    </source>
</evidence>
<keyword evidence="6 7" id="KW-0788">Thiol protease</keyword>
<dbReference type="Pfam" id="PF00443">
    <property type="entry name" value="UCH"/>
    <property type="match status" value="1"/>
</dbReference>
<dbReference type="EC" id="3.4.19.12" evidence="7"/>
<dbReference type="PROSITE" id="PS50235">
    <property type="entry name" value="USP_3"/>
    <property type="match status" value="1"/>
</dbReference>
<feature type="compositionally biased region" description="Basic and acidic residues" evidence="8">
    <location>
        <begin position="634"/>
        <end position="653"/>
    </location>
</feature>
<feature type="region of interest" description="Disordered" evidence="8">
    <location>
        <begin position="72"/>
        <end position="115"/>
    </location>
</feature>
<dbReference type="InterPro" id="IPR028889">
    <property type="entry name" value="USP"/>
</dbReference>
<evidence type="ECO:0000259" key="9">
    <source>
        <dbReference type="PROSITE" id="PS50235"/>
    </source>
</evidence>
<dbReference type="GO" id="GO:0004843">
    <property type="term" value="F:cysteine-type deubiquitinase activity"/>
    <property type="evidence" value="ECO:0007669"/>
    <property type="project" value="UniProtKB-UniRule"/>
</dbReference>
<dbReference type="InterPro" id="IPR038765">
    <property type="entry name" value="Papain-like_cys_pep_sf"/>
</dbReference>
<dbReference type="PROSITE" id="PS00973">
    <property type="entry name" value="USP_2"/>
    <property type="match status" value="1"/>
</dbReference>
<dbReference type="GO" id="GO:0005634">
    <property type="term" value="C:nucleus"/>
    <property type="evidence" value="ECO:0007669"/>
    <property type="project" value="TreeGrafter"/>
</dbReference>
<organism evidence="10 11">
    <name type="scientific">Oikopleura dioica</name>
    <name type="common">Tunicate</name>
    <dbReference type="NCBI Taxonomy" id="34765"/>
    <lineage>
        <taxon>Eukaryota</taxon>
        <taxon>Metazoa</taxon>
        <taxon>Chordata</taxon>
        <taxon>Tunicata</taxon>
        <taxon>Appendicularia</taxon>
        <taxon>Copelata</taxon>
        <taxon>Oikopleuridae</taxon>
        <taxon>Oikopleura</taxon>
    </lineage>
</organism>
<keyword evidence="11" id="KW-1185">Reference proteome</keyword>
<dbReference type="Gene3D" id="3.90.70.10">
    <property type="entry name" value="Cysteine proteinases"/>
    <property type="match status" value="1"/>
</dbReference>
<gene>
    <name evidence="10" type="ORF">GSOID_T00012378001</name>
</gene>
<evidence type="ECO:0000313" key="11">
    <source>
        <dbReference type="Proteomes" id="UP000001307"/>
    </source>
</evidence>
<feature type="compositionally biased region" description="Low complexity" evidence="8">
    <location>
        <begin position="615"/>
        <end position="627"/>
    </location>
</feature>
<dbReference type="GO" id="GO:0005829">
    <property type="term" value="C:cytosol"/>
    <property type="evidence" value="ECO:0007669"/>
    <property type="project" value="TreeGrafter"/>
</dbReference>
<feature type="compositionally biased region" description="Low complexity" evidence="8">
    <location>
        <begin position="448"/>
        <end position="469"/>
    </location>
</feature>
<dbReference type="Proteomes" id="UP000001307">
    <property type="component" value="Unassembled WGS sequence"/>
</dbReference>
<sequence length="742" mass="83627">MANGAIESRLISSLHRGSKNGELDLATKLKIQQKQNSLPQVQFTQPTLEIATDIDKLKSKYIVLTPKKQYQSPQHKFQAKPQHAAQLKNTSNPNEVKQSISESPQPKKAQDGIPEAKRNFFPVEKIGLKWNQQQMKLLGGLCNLGNTCYLNSSLQCLMHTAPLVNILSQSQNHPATNGFCPLKALSRLIRTLQNIGPRSASRPQEIVQNLRKIASHFSYGRQECAHEFTRLFMDALLRSCTRMNGKVDKYEETTTIPHRVFGGWLRSRVSCSNCKHNSDTFESFLDINLEMKGCDSLQDCMRHFTMTEILDNGNMYKCDKCKKATRAAKRFTIHRPPNVLAISLKRFNMMGNKNGREIRFSSKLDISKYCSYSKMDNNYELYAILVHAGFTVNSGHYYSYCRTSKGTWSRFDDSCVTPTSLENVLRQQPYMLYYVRTDTPFWCKKRPNSSPVRSSVPAKVPAVSPVTPTNNQLPKNPFLSTPSPSPKKTPLIGPQRPVVASVKVTKPDESKYEKQTPKPSQNHSPAKSPVTSPAQPFKNKLFYNPGSSPKQDQNGNGKAASKTQNNHFQKSNSISSTIGMLKTHVKDSPSKTEKKRISGLVGYSSDESEDERPSSKNSNNSNSPKKNPTARKMNNSDELVKSFHERKDRIQENRKRKYNLGNGGSFWGLGKVNRWDGKANKLDERDQAASSASARSLISTEQLDIDKGKTKKLKLEKNFQKSKSWSSVNHFQKAQSSQSVSR</sequence>
<reference evidence="10 11" key="1">
    <citation type="journal article" date="2010" name="Science">
        <title>Plasticity of animal genome architecture unmasked by rapid evolution of a pelagic tunicate.</title>
        <authorList>
            <person name="Denoeud F."/>
            <person name="Henriet S."/>
            <person name="Mungpakdee S."/>
            <person name="Aury J.M."/>
            <person name="Da Silva C."/>
            <person name="Brinkmann H."/>
            <person name="Mikhaleva J."/>
            <person name="Olsen L.C."/>
            <person name="Jubin C."/>
            <person name="Canestro C."/>
            <person name="Bouquet J.M."/>
            <person name="Danks G."/>
            <person name="Poulain J."/>
            <person name="Campsteijn C."/>
            <person name="Adamski M."/>
            <person name="Cross I."/>
            <person name="Yadetie F."/>
            <person name="Muffato M."/>
            <person name="Louis A."/>
            <person name="Butcher S."/>
            <person name="Tsagkogeorga G."/>
            <person name="Konrad A."/>
            <person name="Singh S."/>
            <person name="Jensen M.F."/>
            <person name="Cong E.H."/>
            <person name="Eikeseth-Otteraa H."/>
            <person name="Noel B."/>
            <person name="Anthouard V."/>
            <person name="Porcel B.M."/>
            <person name="Kachouri-Lafond R."/>
            <person name="Nishino A."/>
            <person name="Ugolini M."/>
            <person name="Chourrout P."/>
            <person name="Nishida H."/>
            <person name="Aasland R."/>
            <person name="Huzurbazar S."/>
            <person name="Westhof E."/>
            <person name="Delsuc F."/>
            <person name="Lehrach H."/>
            <person name="Reinhardt R."/>
            <person name="Weissenbach J."/>
            <person name="Roy S.W."/>
            <person name="Artiguenave F."/>
            <person name="Postlethwait J.H."/>
            <person name="Manak J.R."/>
            <person name="Thompson E.M."/>
            <person name="Jaillon O."/>
            <person name="Du Pasquier L."/>
            <person name="Boudinot P."/>
            <person name="Liberles D.A."/>
            <person name="Volff J.N."/>
            <person name="Philippe H."/>
            <person name="Lenhard B."/>
            <person name="Roest Crollius H."/>
            <person name="Wincker P."/>
            <person name="Chourrout D."/>
        </authorList>
    </citation>
    <scope>NUCLEOTIDE SEQUENCE [LARGE SCALE GENOMIC DNA]</scope>
</reference>
<protein>
    <recommendedName>
        <fullName evidence="7">Ubiquitin carboxyl-terminal hydrolase</fullName>
        <ecNumber evidence="7">3.4.19.12</ecNumber>
    </recommendedName>
</protein>
<feature type="region of interest" description="Disordered" evidence="8">
    <location>
        <begin position="446"/>
        <end position="663"/>
    </location>
</feature>
<proteinExistence type="inferred from homology"/>
<evidence type="ECO:0000313" key="10">
    <source>
        <dbReference type="EMBL" id="CBY10357.1"/>
    </source>
</evidence>
<dbReference type="OrthoDB" id="420187at2759"/>
<feature type="domain" description="USP" evidence="9">
    <location>
        <begin position="139"/>
        <end position="437"/>
    </location>
</feature>
<evidence type="ECO:0000256" key="2">
    <source>
        <dbReference type="ARBA" id="ARBA00009085"/>
    </source>
</evidence>
<keyword evidence="3 7" id="KW-0645">Protease</keyword>
<feature type="compositionally biased region" description="Polar residues" evidence="8">
    <location>
        <begin position="517"/>
        <end position="534"/>
    </location>
</feature>
<feature type="compositionally biased region" description="Polar residues" evidence="8">
    <location>
        <begin position="87"/>
        <end position="104"/>
    </location>
</feature>
<evidence type="ECO:0000256" key="8">
    <source>
        <dbReference type="SAM" id="MobiDB-lite"/>
    </source>
</evidence>
<keyword evidence="5 7" id="KW-0378">Hydrolase</keyword>
<accession>E4XIF6</accession>
<dbReference type="PANTHER" id="PTHR24006">
    <property type="entry name" value="UBIQUITIN CARBOXYL-TERMINAL HYDROLASE"/>
    <property type="match status" value="1"/>
</dbReference>
<evidence type="ECO:0000256" key="1">
    <source>
        <dbReference type="ARBA" id="ARBA00000707"/>
    </source>
</evidence>
<dbReference type="PROSITE" id="PS00972">
    <property type="entry name" value="USP_1"/>
    <property type="match status" value="1"/>
</dbReference>